<dbReference type="InterPro" id="IPR016024">
    <property type="entry name" value="ARM-type_fold"/>
</dbReference>
<comment type="caution">
    <text evidence="4">The sequence shown here is derived from an EMBL/GenBank/DDBJ whole genome shotgun (WGS) entry which is preliminary data.</text>
</comment>
<dbReference type="InterPro" id="IPR032755">
    <property type="entry name" value="TSNAXIP1_N"/>
</dbReference>
<evidence type="ECO:0000256" key="2">
    <source>
        <dbReference type="PIRNR" id="PIRNR037469"/>
    </source>
</evidence>
<protein>
    <recommendedName>
        <fullName evidence="2">Clathrin heavy chain linker domain-containing protein 1</fullName>
    </recommendedName>
</protein>
<dbReference type="Gene3D" id="1.25.40.30">
    <property type="match status" value="1"/>
</dbReference>
<dbReference type="Pfam" id="PF13838">
    <property type="entry name" value="Clathrin_H_link"/>
    <property type="match status" value="1"/>
</dbReference>
<dbReference type="PANTHER" id="PTHR10292:SF11">
    <property type="entry name" value="CLATHRIN HEAVY CHAIN LINKER DOMAIN-CONTAINING PROTEIN 1"/>
    <property type="match status" value="1"/>
</dbReference>
<evidence type="ECO:0000259" key="3">
    <source>
        <dbReference type="Pfam" id="PF15739"/>
    </source>
</evidence>
<reference evidence="4" key="1">
    <citation type="journal article" date="2022" name="bioRxiv">
        <title>Sequencing and chromosome-scale assembly of the giantPleurodeles waltlgenome.</title>
        <authorList>
            <person name="Brown T."/>
            <person name="Elewa A."/>
            <person name="Iarovenko S."/>
            <person name="Subramanian E."/>
            <person name="Araus A.J."/>
            <person name="Petzold A."/>
            <person name="Susuki M."/>
            <person name="Suzuki K.-i.T."/>
            <person name="Hayashi T."/>
            <person name="Toyoda A."/>
            <person name="Oliveira C."/>
            <person name="Osipova E."/>
            <person name="Leigh N.D."/>
            <person name="Simon A."/>
            <person name="Yun M.H."/>
        </authorList>
    </citation>
    <scope>NUCLEOTIDE SEQUENCE</scope>
    <source>
        <strain evidence="4">20211129_DDA</strain>
        <tissue evidence="4">Liver</tissue>
    </source>
</reference>
<name>A0AAV7RYP8_PLEWA</name>
<dbReference type="EMBL" id="JANPWB010000009">
    <property type="protein sequence ID" value="KAJ1156349.1"/>
    <property type="molecule type" value="Genomic_DNA"/>
</dbReference>
<feature type="domain" description="Translin-associated factor X-interacting protein 1 N-terminal" evidence="3">
    <location>
        <begin position="30"/>
        <end position="142"/>
    </location>
</feature>
<dbReference type="InterPro" id="IPR012331">
    <property type="entry name" value="Clathrin_H-chain_linker"/>
</dbReference>
<evidence type="ECO:0000313" key="4">
    <source>
        <dbReference type="EMBL" id="KAJ1156349.1"/>
    </source>
</evidence>
<dbReference type="PANTHER" id="PTHR10292">
    <property type="entry name" value="CLATHRIN HEAVY CHAIN RELATED"/>
    <property type="match status" value="1"/>
</dbReference>
<dbReference type="Pfam" id="PF15739">
    <property type="entry name" value="TSNAXIP1_N"/>
    <property type="match status" value="1"/>
</dbReference>
<sequence length="567" mass="64292">MSSATARLNKSPVLPPILSEGDRTFLKSIEKYIAEETTQLECSGETDFENIFVIYRNAFDKVIDYVTSYKKILTSIKQEYDNLINLIKRGQKDALYLNGKLKVLKSEPTTLMYYEKRATQLQDKIDIIEKDSTKILNQIRDIHVTKKTATVSSKKPRDVLGAHVSEEVESKLDSLCLPFCGRWIAKADLDQALELALKERDKAASKNTRLKLRYKRGNMIYAAITSWAQSDKRRTLPDYLYKVTTLEDASKEDDQMPPRVFEDDDPRIIKEADDLLEYIERFNELFEAGQYEAASILVSNCPRGVLRTMDTMERFKAVPAVEGKVPPLMLFFEALINSSSSVKDPVSASLTLEGIKCALMQKRLDLVIHWITQQRLTFSEALGDAIFEYGNTEHHNKAKCLALAQVVYRQCAVHRKTALCMCLEGRVCGVMEFIHHAKQFSLDDLLFLLKQCPSNELIQNLINEWNGKPAVLSIGQAVLLLISAGHKENGFQLLQQINVTGKSALKKAILSDEACTLEEWAEIADVCSKNNYIPLSQKIRSILTSQEGIVEFSSTDDYSEIMEHIYL</sequence>
<organism evidence="4 5">
    <name type="scientific">Pleurodeles waltl</name>
    <name type="common">Iberian ribbed newt</name>
    <dbReference type="NCBI Taxonomy" id="8319"/>
    <lineage>
        <taxon>Eukaryota</taxon>
        <taxon>Metazoa</taxon>
        <taxon>Chordata</taxon>
        <taxon>Craniata</taxon>
        <taxon>Vertebrata</taxon>
        <taxon>Euteleostomi</taxon>
        <taxon>Amphibia</taxon>
        <taxon>Batrachia</taxon>
        <taxon>Caudata</taxon>
        <taxon>Salamandroidea</taxon>
        <taxon>Salamandridae</taxon>
        <taxon>Pleurodelinae</taxon>
        <taxon>Pleurodeles</taxon>
    </lineage>
</organism>
<dbReference type="SUPFAM" id="SSF48371">
    <property type="entry name" value="ARM repeat"/>
    <property type="match status" value="1"/>
</dbReference>
<gene>
    <name evidence="4" type="ORF">NDU88_009072</name>
</gene>
<dbReference type="Proteomes" id="UP001066276">
    <property type="component" value="Chromosome 5"/>
</dbReference>
<keyword evidence="1" id="KW-0175">Coiled coil</keyword>
<accession>A0AAV7RYP8</accession>
<evidence type="ECO:0000313" key="5">
    <source>
        <dbReference type="Proteomes" id="UP001066276"/>
    </source>
</evidence>
<dbReference type="AlphaFoldDB" id="A0AAV7RYP8"/>
<proteinExistence type="predicted"/>
<evidence type="ECO:0000256" key="1">
    <source>
        <dbReference type="ARBA" id="ARBA00023054"/>
    </source>
</evidence>
<dbReference type="PIRSF" id="PIRSF037469">
    <property type="entry name" value="Clathrin_H-chain-rel"/>
    <property type="match status" value="1"/>
</dbReference>
<keyword evidence="5" id="KW-1185">Reference proteome</keyword>
<dbReference type="InterPro" id="IPR017212">
    <property type="entry name" value="CLHC1"/>
</dbReference>